<reference evidence="2" key="1">
    <citation type="submission" date="2015-12" db="EMBL/GenBank/DDBJ databases">
        <authorList>
            <person name="Lima A."/>
            <person name="Farahani Zayas N."/>
            <person name="Castro Da Silva M.A."/>
            <person name="Cabral A."/>
            <person name="Pessatti M.L."/>
        </authorList>
    </citation>
    <scope>NUCLEOTIDE SEQUENCE [LARGE SCALE GENOMIC DNA]</scope>
    <source>
        <strain evidence="2">LAMA 842</strain>
    </source>
</reference>
<name>A0A137SGG9_9GAMM</name>
<dbReference type="Proteomes" id="UP000070282">
    <property type="component" value="Unassembled WGS sequence"/>
</dbReference>
<dbReference type="EMBL" id="LOCO01000003">
    <property type="protein sequence ID" value="KXO11536.1"/>
    <property type="molecule type" value="Genomic_DNA"/>
</dbReference>
<accession>A0A137SGG9</accession>
<evidence type="ECO:0000313" key="2">
    <source>
        <dbReference type="Proteomes" id="UP000070282"/>
    </source>
</evidence>
<keyword evidence="2" id="KW-1185">Reference proteome</keyword>
<gene>
    <name evidence="1" type="ORF">J122_999</name>
</gene>
<dbReference type="PATRIC" id="fig|1306954.6.peg.2545"/>
<dbReference type="AlphaFoldDB" id="A0A137SGG9"/>
<protein>
    <submittedName>
        <fullName evidence="1">Uncharacterized protein</fullName>
    </submittedName>
</protein>
<organism evidence="1 2">
    <name type="scientific">Marinobacter excellens LAMA 842</name>
    <dbReference type="NCBI Taxonomy" id="1306954"/>
    <lineage>
        <taxon>Bacteria</taxon>
        <taxon>Pseudomonadati</taxon>
        <taxon>Pseudomonadota</taxon>
        <taxon>Gammaproteobacteria</taxon>
        <taxon>Pseudomonadales</taxon>
        <taxon>Marinobacteraceae</taxon>
        <taxon>Marinobacter</taxon>
    </lineage>
</organism>
<evidence type="ECO:0000313" key="1">
    <source>
        <dbReference type="EMBL" id="KXO11536.1"/>
    </source>
</evidence>
<comment type="caution">
    <text evidence="1">The sequence shown here is derived from an EMBL/GenBank/DDBJ whole genome shotgun (WGS) entry which is preliminary data.</text>
</comment>
<proteinExistence type="predicted"/>
<sequence>MGMLFNIPDASRKKQAEQISWLDWKPGGQVCISIDADCLARLLAKNQLHVQDFSCTDEASKQIVRGLLLDCLRVR</sequence>